<keyword evidence="2" id="KW-1185">Reference proteome</keyword>
<evidence type="ECO:0000313" key="1">
    <source>
        <dbReference type="EMBL" id="OGM46530.1"/>
    </source>
</evidence>
<dbReference type="AlphaFoldDB" id="A0A1F8A465"/>
<dbReference type="RefSeq" id="XP_022390247.1">
    <property type="nucleotide sequence ID" value="XM_022531696.1"/>
</dbReference>
<name>A0A1F8A465_9EURO</name>
<protein>
    <submittedName>
        <fullName evidence="1">Uncharacterized protein</fullName>
    </submittedName>
</protein>
<dbReference type="GeneID" id="34447957"/>
<dbReference type="OrthoDB" id="3437411at2759"/>
<gene>
    <name evidence="1" type="ORF">ABOM_004567</name>
</gene>
<organism evidence="1 2">
    <name type="scientific">Aspergillus bombycis</name>
    <dbReference type="NCBI Taxonomy" id="109264"/>
    <lineage>
        <taxon>Eukaryota</taxon>
        <taxon>Fungi</taxon>
        <taxon>Dikarya</taxon>
        <taxon>Ascomycota</taxon>
        <taxon>Pezizomycotina</taxon>
        <taxon>Eurotiomycetes</taxon>
        <taxon>Eurotiomycetidae</taxon>
        <taxon>Eurotiales</taxon>
        <taxon>Aspergillaceae</taxon>
        <taxon>Aspergillus</taxon>
    </lineage>
</organism>
<proteinExistence type="predicted"/>
<dbReference type="Proteomes" id="UP000179179">
    <property type="component" value="Unassembled WGS sequence"/>
</dbReference>
<dbReference type="EMBL" id="LYCR01000031">
    <property type="protein sequence ID" value="OGM46530.1"/>
    <property type="molecule type" value="Genomic_DNA"/>
</dbReference>
<evidence type="ECO:0000313" key="2">
    <source>
        <dbReference type="Proteomes" id="UP000179179"/>
    </source>
</evidence>
<dbReference type="STRING" id="109264.A0A1F8A465"/>
<reference evidence="1 2" key="1">
    <citation type="journal article" date="2016" name="Genome Biol. Evol.">
        <title>Draft genome sequence of an aflatoxigenic Aspergillus species, A. bombycis.</title>
        <authorList>
            <person name="Moore G.G."/>
            <person name="Mack B.M."/>
            <person name="Beltz S.B."/>
            <person name="Gilbert M.K."/>
        </authorList>
    </citation>
    <scope>NUCLEOTIDE SEQUENCE [LARGE SCALE GENOMIC DNA]</scope>
    <source>
        <strain evidence="2">NRRL 26010</strain>
    </source>
</reference>
<sequence>MLLQDVSANKGYASYPRYSVDLPRRLQLLSPYDKYLYFQAQAPAIMLVSLAPRLESLAFHSLGLQHPLKTYMFQNFLQRAIAEKRDVPGLLNLRSVIFLSDIGELWDDNRLYWDYEVHDCLHLVWELPAIESVRFDAVQPSLDVGMLPPPRSANYTDIMLYHCIVQRPEELDIIIQSAKRLKRFAFTVGGRSELGGDVTMVSSIYTLEFLLTHRHTLEELDLDIQGHVWFREMFEEDRDAFWSDLYDDEDEELEKWETQKKEVLGVESPAPECALRSFPNLKHLSIGTMFSTATLAALVAVG</sequence>
<comment type="caution">
    <text evidence="1">The sequence shown here is derived from an EMBL/GenBank/DDBJ whole genome shotgun (WGS) entry which is preliminary data.</text>
</comment>
<accession>A0A1F8A465</accession>